<sequence length="89" mass="10152">MLVSYNEIKHLSDIHTHYMIDPDIFDRYSNTSSIQKIIGRLWDVASNADYRVCFVYTNLFGPAGFAMPANKNMNELPSLLLEVQAALKI</sequence>
<dbReference type="EMBL" id="CGCB01000007">
    <property type="protein sequence ID" value="CFQ96124.1"/>
    <property type="molecule type" value="Genomic_DNA"/>
</dbReference>
<reference evidence="1 2" key="1">
    <citation type="submission" date="2015-03" db="EMBL/GenBank/DDBJ databases">
        <authorList>
            <consortium name="Pathogen Informatics"/>
            <person name="Murphy D."/>
        </authorList>
    </citation>
    <scope>NUCLEOTIDE SEQUENCE [LARGE SCALE GENOMIC DNA]</scope>
    <source>
        <strain evidence="1 2">3400/83</strain>
    </source>
</reference>
<gene>
    <name evidence="1" type="ORF">ERS008524_01481</name>
</gene>
<dbReference type="Proteomes" id="UP000046784">
    <property type="component" value="Unassembled WGS sequence"/>
</dbReference>
<evidence type="ECO:0000313" key="1">
    <source>
        <dbReference type="EMBL" id="CFQ96124.1"/>
    </source>
</evidence>
<evidence type="ECO:0000313" key="2">
    <source>
        <dbReference type="Proteomes" id="UP000046784"/>
    </source>
</evidence>
<comment type="caution">
    <text evidence="1">The sequence shown here is derived from an EMBL/GenBank/DDBJ whole genome shotgun (WGS) entry which is preliminary data.</text>
</comment>
<accession>A0AAI8ZPS2</accession>
<name>A0AAI8ZPS2_YERFR</name>
<organism evidence="1 2">
    <name type="scientific">Yersinia frederiksenii</name>
    <dbReference type="NCBI Taxonomy" id="29484"/>
    <lineage>
        <taxon>Bacteria</taxon>
        <taxon>Pseudomonadati</taxon>
        <taxon>Pseudomonadota</taxon>
        <taxon>Gammaproteobacteria</taxon>
        <taxon>Enterobacterales</taxon>
        <taxon>Yersiniaceae</taxon>
        <taxon>Yersinia</taxon>
    </lineage>
</organism>
<dbReference type="AlphaFoldDB" id="A0AAI8ZPS2"/>
<proteinExistence type="predicted"/>
<dbReference type="RefSeq" id="WP_057643502.1">
    <property type="nucleotide sequence ID" value="NZ_CABMMF010000007.1"/>
</dbReference>
<protein>
    <submittedName>
        <fullName evidence="1">Uncharacterized protein</fullName>
    </submittedName>
</protein>